<dbReference type="Pfam" id="PF00106">
    <property type="entry name" value="adh_short"/>
    <property type="match status" value="1"/>
</dbReference>
<keyword evidence="1" id="KW-0560">Oxidoreductase</keyword>
<dbReference type="AlphaFoldDB" id="A0A3M6VV84"/>
<dbReference type="InterPro" id="IPR036291">
    <property type="entry name" value="NAD(P)-bd_dom_sf"/>
</dbReference>
<dbReference type="PROSITE" id="PS00061">
    <property type="entry name" value="ADH_SHORT"/>
    <property type="match status" value="1"/>
</dbReference>
<dbReference type="Gene3D" id="3.40.50.720">
    <property type="entry name" value="NAD(P)-binding Rossmann-like Domain"/>
    <property type="match status" value="1"/>
</dbReference>
<reference evidence="3 4" key="1">
    <citation type="submission" date="2018-06" db="EMBL/GenBank/DDBJ databases">
        <title>Comparative genomics of downy mildews reveals potential adaptations to biotrophy.</title>
        <authorList>
            <person name="Fletcher K."/>
            <person name="Klosterman S.J."/>
            <person name="Derevnina L."/>
            <person name="Martin F."/>
            <person name="Koike S."/>
            <person name="Reyes Chin-Wo S."/>
            <person name="Mou B."/>
            <person name="Michelmore R."/>
        </authorList>
    </citation>
    <scope>NUCLEOTIDE SEQUENCE [LARGE SCALE GENOMIC DNA]</scope>
    <source>
        <strain evidence="3 4">R14</strain>
    </source>
</reference>
<dbReference type="InterPro" id="IPR002347">
    <property type="entry name" value="SDR_fam"/>
</dbReference>
<accession>A0A3M6VV84</accession>
<dbReference type="STRING" id="542832.A0A3M6VV84"/>
<proteinExistence type="inferred from homology"/>
<name>A0A3M6VV84_9STRA</name>
<protein>
    <recommendedName>
        <fullName evidence="5">3-hydroxyacyl-CoA dehydrogenase type-2</fullName>
    </recommendedName>
</protein>
<dbReference type="SUPFAM" id="SSF51735">
    <property type="entry name" value="NAD(P)-binding Rossmann-fold domains"/>
    <property type="match status" value="1"/>
</dbReference>
<dbReference type="PRINTS" id="PR00080">
    <property type="entry name" value="SDRFAMILY"/>
</dbReference>
<gene>
    <name evidence="3" type="ORF">DD238_000289</name>
</gene>
<dbReference type="EMBL" id="QLLG01000006">
    <property type="protein sequence ID" value="RMX70143.1"/>
    <property type="molecule type" value="Genomic_DNA"/>
</dbReference>
<dbReference type="Proteomes" id="UP000282087">
    <property type="component" value="Unassembled WGS sequence"/>
</dbReference>
<evidence type="ECO:0000256" key="1">
    <source>
        <dbReference type="ARBA" id="ARBA00023002"/>
    </source>
</evidence>
<evidence type="ECO:0008006" key="5">
    <source>
        <dbReference type="Google" id="ProtNLM"/>
    </source>
</evidence>
<dbReference type="PANTHER" id="PTHR43658:SF8">
    <property type="entry name" value="17-BETA-HYDROXYSTEROID DEHYDROGENASE 14-RELATED"/>
    <property type="match status" value="1"/>
</dbReference>
<dbReference type="PANTHER" id="PTHR43658">
    <property type="entry name" value="SHORT-CHAIN DEHYDROGENASE/REDUCTASE"/>
    <property type="match status" value="1"/>
</dbReference>
<comment type="similarity">
    <text evidence="2">Belongs to the short-chain dehydrogenases/reductases (SDR) family.</text>
</comment>
<evidence type="ECO:0000256" key="2">
    <source>
        <dbReference type="RuleBase" id="RU000363"/>
    </source>
</evidence>
<keyword evidence="4" id="KW-1185">Reference proteome</keyword>
<dbReference type="VEuPathDB" id="FungiDB:DD237_000453"/>
<dbReference type="PRINTS" id="PR00081">
    <property type="entry name" value="GDHRDH"/>
</dbReference>
<evidence type="ECO:0000313" key="4">
    <source>
        <dbReference type="Proteomes" id="UP000282087"/>
    </source>
</evidence>
<evidence type="ECO:0000313" key="3">
    <source>
        <dbReference type="EMBL" id="RMX70143.1"/>
    </source>
</evidence>
<dbReference type="InterPro" id="IPR020904">
    <property type="entry name" value="Sc_DH/Rdtase_CS"/>
</dbReference>
<organism evidence="3 4">
    <name type="scientific">Peronospora effusa</name>
    <dbReference type="NCBI Taxonomy" id="542832"/>
    <lineage>
        <taxon>Eukaryota</taxon>
        <taxon>Sar</taxon>
        <taxon>Stramenopiles</taxon>
        <taxon>Oomycota</taxon>
        <taxon>Peronosporomycetes</taxon>
        <taxon>Peronosporales</taxon>
        <taxon>Peronosporaceae</taxon>
        <taxon>Peronospora</taxon>
    </lineage>
</organism>
<sequence>MALSSRVAIITGAASGLGRATAARFVQNGAHVILCDLPTSDGVNVAKELGVSCRFSPTDVMNEDDVAAALDLAESSFGEPVNTAVNCAGIALAIKTLNKKGVHQLAQFQQTININTVGSFNVARLAAERMSKRQAGTDGERGVIINTASIAAYDGQIGQAAYAASKGAIVGMTLPLARDLSSYGIRVNTIAPGTLYLSLLQLQSIANVDETLFCAAGLFMTPLLAGLPEKMQKELGDSVPFPSRLGNPDEYAQLVHAIIDNKMLNGETIRLDGASHAAEIGKKHARKRNDAITNESFVNAQINTAANDQGI</sequence>
<dbReference type="CDD" id="cd05371">
    <property type="entry name" value="HSD10-like_SDR_c"/>
    <property type="match status" value="1"/>
</dbReference>
<comment type="caution">
    <text evidence="3">The sequence shown here is derived from an EMBL/GenBank/DDBJ whole genome shotgun (WGS) entry which is preliminary data.</text>
</comment>
<dbReference type="GO" id="GO:0016491">
    <property type="term" value="F:oxidoreductase activity"/>
    <property type="evidence" value="ECO:0007669"/>
    <property type="project" value="UniProtKB-KW"/>
</dbReference>